<feature type="domain" description="RNA polymerase sigma-70 region 2" evidence="5">
    <location>
        <begin position="18"/>
        <end position="81"/>
    </location>
</feature>
<accession>A9KQP0</accession>
<dbReference type="PANTHER" id="PTHR43133:SF51">
    <property type="entry name" value="RNA POLYMERASE SIGMA FACTOR"/>
    <property type="match status" value="1"/>
</dbReference>
<dbReference type="EMBL" id="CP000885">
    <property type="protein sequence ID" value="ABX41953.1"/>
    <property type="molecule type" value="Genomic_DNA"/>
</dbReference>
<feature type="domain" description="RNA polymerase sigma factor 70 region 4 type 2" evidence="6">
    <location>
        <begin position="103"/>
        <end position="152"/>
    </location>
</feature>
<dbReference type="Gene3D" id="1.10.10.10">
    <property type="entry name" value="Winged helix-like DNA-binding domain superfamily/Winged helix DNA-binding domain"/>
    <property type="match status" value="1"/>
</dbReference>
<evidence type="ECO:0000256" key="3">
    <source>
        <dbReference type="ARBA" id="ARBA00023082"/>
    </source>
</evidence>
<dbReference type="InterPro" id="IPR007627">
    <property type="entry name" value="RNA_pol_sigma70_r2"/>
</dbReference>
<keyword evidence="4" id="KW-0804">Transcription</keyword>
<dbReference type="Pfam" id="PF04542">
    <property type="entry name" value="Sigma70_r2"/>
    <property type="match status" value="1"/>
</dbReference>
<dbReference type="Gene3D" id="1.10.1740.10">
    <property type="match status" value="1"/>
</dbReference>
<keyword evidence="3" id="KW-0731">Sigma factor</keyword>
<dbReference type="SUPFAM" id="SSF88659">
    <property type="entry name" value="Sigma3 and sigma4 domains of RNA polymerase sigma factors"/>
    <property type="match status" value="1"/>
</dbReference>
<organism evidence="7 8">
    <name type="scientific">Lachnoclostridium phytofermentans (strain ATCC 700394 / DSM 18823 / ISDg)</name>
    <name type="common">Clostridium phytofermentans</name>
    <dbReference type="NCBI Taxonomy" id="357809"/>
    <lineage>
        <taxon>Bacteria</taxon>
        <taxon>Bacillati</taxon>
        <taxon>Bacillota</taxon>
        <taxon>Clostridia</taxon>
        <taxon>Lachnospirales</taxon>
        <taxon>Lachnospiraceae</taxon>
    </lineage>
</organism>
<dbReference type="InterPro" id="IPR039425">
    <property type="entry name" value="RNA_pol_sigma-70-like"/>
</dbReference>
<dbReference type="PANTHER" id="PTHR43133">
    <property type="entry name" value="RNA POLYMERASE ECF-TYPE SIGMA FACTO"/>
    <property type="match status" value="1"/>
</dbReference>
<keyword evidence="2" id="KW-0805">Transcription regulation</keyword>
<evidence type="ECO:0000313" key="8">
    <source>
        <dbReference type="Proteomes" id="UP000000370"/>
    </source>
</evidence>
<evidence type="ECO:0000256" key="4">
    <source>
        <dbReference type="ARBA" id="ARBA00023163"/>
    </source>
</evidence>
<dbReference type="Proteomes" id="UP000000370">
    <property type="component" value="Chromosome"/>
</dbReference>
<evidence type="ECO:0000313" key="7">
    <source>
        <dbReference type="EMBL" id="ABX41953.1"/>
    </source>
</evidence>
<dbReference type="AlphaFoldDB" id="A9KQP0"/>
<name>A9KQP0_LACP7</name>
<dbReference type="STRING" id="357809.Cphy_1579"/>
<evidence type="ECO:0000256" key="1">
    <source>
        <dbReference type="ARBA" id="ARBA00010641"/>
    </source>
</evidence>
<dbReference type="InterPro" id="IPR013325">
    <property type="entry name" value="RNA_pol_sigma_r2"/>
</dbReference>
<evidence type="ECO:0000256" key="2">
    <source>
        <dbReference type="ARBA" id="ARBA00023015"/>
    </source>
</evidence>
<evidence type="ECO:0000259" key="6">
    <source>
        <dbReference type="Pfam" id="PF08281"/>
    </source>
</evidence>
<sequence length="167" mass="19955">MSAKETREERCVQELLISNYKKYYRVAYSYCFNPNDAMDIVQESAYKAIKYSNSLKHIEYADTWICKIVINTAIKMINNKKNVIYELDESIPYEENFEQIYMKDLVSSLEEPERSIVMMRYFEDYKLEDISKVLDMNLSTVKSKLYRGLRKLKKELENKEDRSSVNE</sequence>
<dbReference type="RefSeq" id="WP_012199607.1">
    <property type="nucleotide sequence ID" value="NC_010001.1"/>
</dbReference>
<dbReference type="InterPro" id="IPR013249">
    <property type="entry name" value="RNA_pol_sigma70_r4_t2"/>
</dbReference>
<dbReference type="Pfam" id="PF08281">
    <property type="entry name" value="Sigma70_r4_2"/>
    <property type="match status" value="1"/>
</dbReference>
<reference evidence="8" key="1">
    <citation type="submission" date="2007-11" db="EMBL/GenBank/DDBJ databases">
        <title>Complete genome sequence of Clostridium phytofermentans ISDg.</title>
        <authorList>
            <person name="Leschine S.B."/>
            <person name="Warnick T.A."/>
            <person name="Blanchard J.L."/>
            <person name="Schnell D.J."/>
            <person name="Petit E.L."/>
            <person name="LaTouf W.G."/>
            <person name="Copeland A."/>
            <person name="Lucas S."/>
            <person name="Lapidus A."/>
            <person name="Barry K."/>
            <person name="Glavina del Rio T."/>
            <person name="Dalin E."/>
            <person name="Tice H."/>
            <person name="Pitluck S."/>
            <person name="Kiss H."/>
            <person name="Brettin T."/>
            <person name="Bruce D."/>
            <person name="Detter J.C."/>
            <person name="Han C."/>
            <person name="Kuske C."/>
            <person name="Schmutz J."/>
            <person name="Larimer F."/>
            <person name="Land M."/>
            <person name="Hauser L."/>
            <person name="Kyrpides N."/>
            <person name="Kim E.A."/>
            <person name="Richardson P."/>
        </authorList>
    </citation>
    <scope>NUCLEOTIDE SEQUENCE [LARGE SCALE GENOMIC DNA]</scope>
    <source>
        <strain evidence="8">ATCC 700394 / DSM 18823 / ISDg</strain>
    </source>
</reference>
<keyword evidence="8" id="KW-1185">Reference proteome</keyword>
<dbReference type="InterPro" id="IPR014284">
    <property type="entry name" value="RNA_pol_sigma-70_dom"/>
</dbReference>
<dbReference type="InterPro" id="IPR013324">
    <property type="entry name" value="RNA_pol_sigma_r3/r4-like"/>
</dbReference>
<dbReference type="OrthoDB" id="9782703at2"/>
<dbReference type="eggNOG" id="COG1595">
    <property type="taxonomic scope" value="Bacteria"/>
</dbReference>
<dbReference type="HOGENOM" id="CLU_047691_3_1_9"/>
<gene>
    <name evidence="7" type="ordered locus">Cphy_1579</name>
</gene>
<dbReference type="CDD" id="cd06171">
    <property type="entry name" value="Sigma70_r4"/>
    <property type="match status" value="1"/>
</dbReference>
<proteinExistence type="inferred from homology"/>
<dbReference type="InterPro" id="IPR036388">
    <property type="entry name" value="WH-like_DNA-bd_sf"/>
</dbReference>
<comment type="similarity">
    <text evidence="1">Belongs to the sigma-70 factor family. ECF subfamily.</text>
</comment>
<evidence type="ECO:0000259" key="5">
    <source>
        <dbReference type="Pfam" id="PF04542"/>
    </source>
</evidence>
<dbReference type="SUPFAM" id="SSF88946">
    <property type="entry name" value="Sigma2 domain of RNA polymerase sigma factors"/>
    <property type="match status" value="1"/>
</dbReference>
<dbReference type="NCBIfam" id="TIGR02937">
    <property type="entry name" value="sigma70-ECF"/>
    <property type="match status" value="1"/>
</dbReference>
<dbReference type="KEGG" id="cpy:Cphy_1579"/>
<dbReference type="GO" id="GO:0006352">
    <property type="term" value="P:DNA-templated transcription initiation"/>
    <property type="evidence" value="ECO:0007669"/>
    <property type="project" value="InterPro"/>
</dbReference>
<dbReference type="GO" id="GO:0016987">
    <property type="term" value="F:sigma factor activity"/>
    <property type="evidence" value="ECO:0007669"/>
    <property type="project" value="UniProtKB-KW"/>
</dbReference>
<dbReference type="GO" id="GO:0003677">
    <property type="term" value="F:DNA binding"/>
    <property type="evidence" value="ECO:0007669"/>
    <property type="project" value="InterPro"/>
</dbReference>
<protein>
    <submittedName>
        <fullName evidence="7">RNA polymerase, sigma-24 subunit, ECF subfamily</fullName>
    </submittedName>
</protein>